<feature type="compositionally biased region" description="Low complexity" evidence="8">
    <location>
        <begin position="128"/>
        <end position="148"/>
    </location>
</feature>
<evidence type="ECO:0000256" key="8">
    <source>
        <dbReference type="SAM" id="MobiDB-lite"/>
    </source>
</evidence>
<dbReference type="GO" id="GO:0030015">
    <property type="term" value="C:CCR4-NOT core complex"/>
    <property type="evidence" value="ECO:0007669"/>
    <property type="project" value="InterPro"/>
</dbReference>
<dbReference type="InterPro" id="IPR040398">
    <property type="entry name" value="Not1"/>
</dbReference>
<dbReference type="GO" id="GO:0000932">
    <property type="term" value="C:P-body"/>
    <property type="evidence" value="ECO:0007669"/>
    <property type="project" value="TreeGrafter"/>
</dbReference>
<dbReference type="InterPro" id="IPR032191">
    <property type="entry name" value="CNOT1_CAF1_bind"/>
</dbReference>
<dbReference type="FunFam" id="1.25.40.180:FF:000012">
    <property type="entry name" value="Ccr4-Not transcription complex subunit"/>
    <property type="match status" value="1"/>
</dbReference>
<dbReference type="InterPro" id="IPR024557">
    <property type="entry name" value="CNOT1_dom_4"/>
</dbReference>
<feature type="domain" description="CCR4-NOT transcription complex subunit 1 TTP binding" evidence="12">
    <location>
        <begin position="915"/>
        <end position="1065"/>
    </location>
</feature>
<keyword evidence="3" id="KW-0805">Transcription regulation</keyword>
<evidence type="ECO:0000256" key="2">
    <source>
        <dbReference type="ARBA" id="ARBA00022491"/>
    </source>
</evidence>
<dbReference type="Proteomes" id="UP000504637">
    <property type="component" value="Unplaced"/>
</dbReference>
<comment type="subcellular location">
    <subcellularLocation>
        <location evidence="1">Nucleus</location>
    </subcellularLocation>
</comment>
<dbReference type="Pfam" id="PF16417">
    <property type="entry name" value="CNOT1_TTP_bind"/>
    <property type="match status" value="1"/>
</dbReference>
<dbReference type="Gene3D" id="1.25.40.180">
    <property type="match status" value="1"/>
</dbReference>
<feature type="domain" description="CCR4-NOT transcription complex subunit 1 CAF1-binding" evidence="11">
    <location>
        <begin position="1123"/>
        <end position="1341"/>
    </location>
</feature>
<feature type="compositionally biased region" description="Gly residues" evidence="8">
    <location>
        <begin position="216"/>
        <end position="229"/>
    </location>
</feature>
<organism evidence="15">
    <name type="scientific">Dissoconium aciculare CBS 342.82</name>
    <dbReference type="NCBI Taxonomy" id="1314786"/>
    <lineage>
        <taxon>Eukaryota</taxon>
        <taxon>Fungi</taxon>
        <taxon>Dikarya</taxon>
        <taxon>Ascomycota</taxon>
        <taxon>Pezizomycotina</taxon>
        <taxon>Dothideomycetes</taxon>
        <taxon>Dothideomycetidae</taxon>
        <taxon>Mycosphaerellales</taxon>
        <taxon>Dissoconiaceae</taxon>
        <taxon>Dissoconium</taxon>
    </lineage>
</organism>
<evidence type="ECO:0000259" key="13">
    <source>
        <dbReference type="Pfam" id="PF16418"/>
    </source>
</evidence>
<keyword evidence="14" id="KW-1185">Reference proteome</keyword>
<dbReference type="PANTHER" id="PTHR13162:SF8">
    <property type="entry name" value="CCR4-NOT TRANSCRIPTION COMPLEX SUBUNIT 1"/>
    <property type="match status" value="1"/>
</dbReference>
<dbReference type="PANTHER" id="PTHR13162">
    <property type="entry name" value="CCR4-NOT TRANSCRIPTION COMPLEX"/>
    <property type="match status" value="1"/>
</dbReference>
<dbReference type="InterPro" id="IPR038535">
    <property type="entry name" value="CNOT1_TTP_bind_sf"/>
</dbReference>
<evidence type="ECO:0000259" key="10">
    <source>
        <dbReference type="Pfam" id="PF12842"/>
    </source>
</evidence>
<feature type="compositionally biased region" description="Low complexity" evidence="8">
    <location>
        <begin position="46"/>
        <end position="73"/>
    </location>
</feature>
<evidence type="ECO:0000259" key="9">
    <source>
        <dbReference type="Pfam" id="PF04054"/>
    </source>
</evidence>
<dbReference type="Pfam" id="PF12842">
    <property type="entry name" value="DUF3819"/>
    <property type="match status" value="1"/>
</dbReference>
<reference evidence="15" key="3">
    <citation type="submission" date="2025-08" db="UniProtKB">
        <authorList>
            <consortium name="RefSeq"/>
        </authorList>
    </citation>
    <scope>IDENTIFICATION</scope>
    <source>
        <strain evidence="15">CBS 342.82</strain>
    </source>
</reference>
<keyword evidence="4" id="KW-0804">Transcription</keyword>
<evidence type="ECO:0000256" key="3">
    <source>
        <dbReference type="ARBA" id="ARBA00023015"/>
    </source>
</evidence>
<keyword evidence="5" id="KW-0539">Nucleus</keyword>
<feature type="domain" description="CCR4-NOT transcription complex subunit 1 HEAT repeat" evidence="13">
    <location>
        <begin position="732"/>
        <end position="876"/>
    </location>
</feature>
<dbReference type="GO" id="GO:0000289">
    <property type="term" value="P:nuclear-transcribed mRNA poly(A) tail shortening"/>
    <property type="evidence" value="ECO:0007669"/>
    <property type="project" value="UniProtKB-ARBA"/>
</dbReference>
<dbReference type="Pfam" id="PF16418">
    <property type="entry name" value="CNOT1_HEAT"/>
    <property type="match status" value="1"/>
</dbReference>
<feature type="compositionally biased region" description="Polar residues" evidence="8">
    <location>
        <begin position="112"/>
        <end position="125"/>
    </location>
</feature>
<evidence type="ECO:0000259" key="12">
    <source>
        <dbReference type="Pfam" id="PF16417"/>
    </source>
</evidence>
<evidence type="ECO:0000313" key="15">
    <source>
        <dbReference type="RefSeq" id="XP_033463477.1"/>
    </source>
</evidence>
<dbReference type="GO" id="GO:0060090">
    <property type="term" value="F:molecular adaptor activity"/>
    <property type="evidence" value="ECO:0007669"/>
    <property type="project" value="TreeGrafter"/>
</dbReference>
<dbReference type="InterPro" id="IPR032194">
    <property type="entry name" value="CNOT1_HEAT"/>
</dbReference>
<dbReference type="RefSeq" id="XP_033463477.1">
    <property type="nucleotide sequence ID" value="XM_033602880.1"/>
</dbReference>
<dbReference type="OrthoDB" id="1933107at2759"/>
<reference evidence="15" key="1">
    <citation type="submission" date="2020-01" db="EMBL/GenBank/DDBJ databases">
        <authorList>
            <consortium name="DOE Joint Genome Institute"/>
            <person name="Haridas S."/>
            <person name="Albert R."/>
            <person name="Binder M."/>
            <person name="Bloem J."/>
            <person name="Labutti K."/>
            <person name="Salamov A."/>
            <person name="Andreopoulos B."/>
            <person name="Baker S.E."/>
            <person name="Barry K."/>
            <person name="Bills G."/>
            <person name="Bluhm B.H."/>
            <person name="Cannon C."/>
            <person name="Castanera R."/>
            <person name="Culley D.E."/>
            <person name="Daum C."/>
            <person name="Ezra D."/>
            <person name="Gonzalez J.B."/>
            <person name="Henrissat B."/>
            <person name="Kuo A."/>
            <person name="Liang C."/>
            <person name="Lipzen A."/>
            <person name="Lutzoni F."/>
            <person name="Magnuson J."/>
            <person name="Mondo S."/>
            <person name="Nolan M."/>
            <person name="Ohm R."/>
            <person name="Pangilinan J."/>
            <person name="Park H.-J."/>
            <person name="Ramirez L."/>
            <person name="Alfaro M."/>
            <person name="Sun H."/>
            <person name="Tritt A."/>
            <person name="Yoshinaga Y."/>
            <person name="Zwiers L.-H."/>
            <person name="Turgeon B.G."/>
            <person name="Goodwin S.B."/>
            <person name="Spatafora J.W."/>
            <person name="Crous P.W."/>
            <person name="Grigoriev I.V."/>
        </authorList>
    </citation>
    <scope>NUCLEOTIDE SEQUENCE</scope>
    <source>
        <strain evidence="15">CBS 342.82</strain>
    </source>
</reference>
<protein>
    <recommendedName>
        <fullName evidence="7">General negative regulator of transcription subunit 1</fullName>
    </recommendedName>
</protein>
<dbReference type="GeneID" id="54360680"/>
<dbReference type="Pfam" id="PF16415">
    <property type="entry name" value="CNOT1_CAF1_bind"/>
    <property type="match status" value="1"/>
</dbReference>
<dbReference type="Gene3D" id="1.25.40.800">
    <property type="match status" value="1"/>
</dbReference>
<name>A0A6J3MEL0_9PEZI</name>
<feature type="compositionally biased region" description="Low complexity" evidence="8">
    <location>
        <begin position="243"/>
        <end position="261"/>
    </location>
</feature>
<dbReference type="InterPro" id="IPR007196">
    <property type="entry name" value="CCR4-Not_Not1_C"/>
</dbReference>
<evidence type="ECO:0000313" key="14">
    <source>
        <dbReference type="Proteomes" id="UP000504637"/>
    </source>
</evidence>
<feature type="domain" description="CCR4-NOT transcription complex subunit 1" evidence="10">
    <location>
        <begin position="1406"/>
        <end position="1546"/>
    </location>
</feature>
<dbReference type="Gene3D" id="1.25.40.790">
    <property type="match status" value="1"/>
</dbReference>
<evidence type="ECO:0000256" key="5">
    <source>
        <dbReference type="ARBA" id="ARBA00023242"/>
    </source>
</evidence>
<evidence type="ECO:0000256" key="1">
    <source>
        <dbReference type="ARBA" id="ARBA00004123"/>
    </source>
</evidence>
<keyword evidence="2" id="KW-0678">Repressor</keyword>
<feature type="compositionally biased region" description="Low complexity" evidence="8">
    <location>
        <begin position="162"/>
        <end position="175"/>
    </location>
</feature>
<dbReference type="InterPro" id="IPR032193">
    <property type="entry name" value="CNOT1_TTP_bind"/>
</dbReference>
<dbReference type="GO" id="GO:0017148">
    <property type="term" value="P:negative regulation of translation"/>
    <property type="evidence" value="ECO:0007669"/>
    <property type="project" value="InterPro"/>
</dbReference>
<dbReference type="Pfam" id="PF04054">
    <property type="entry name" value="Not1"/>
    <property type="match status" value="1"/>
</dbReference>
<sequence>MYCSIQCLLASIHKPRRHQQLPAPTCTPPSSPPPPPPPPITLHCPSSSTASQTSSSNAWAVSMSGPSSSSTPPQDLPQSHPAATGARSTRSYLTARPGSSERSTSRRRPADPSTTGVAARSSTPIALQPSNASESPSQSTSSPTTPNPGGHALQLAHRQRSGRQSSTSSGSSYTQPVTGSGHAATALNSGSRSRAVTSSGSPRIPSTLAGLSSNASGGGGGGGGGGPAGVGASRFLRHSPTVSISSSITPSTQTGTSSPSGQLTSLILTQLNILLSTLKEVSDRKKWETQAEKIRKLIHDSGMELHAPFFRRMLLSNASSIFPGAPRAPASTENAGTYPMLVEEMSKILKEPSQANNIAQALDSNDGDLFRDFDLSTFVEHFRLDPVAKVALVLACRGLSKPDLRSKAEPIFASNFQPFLASLSFNAPQTTEIDRDLAPDVLVQILERLINDPPRSFGEEQRENLIYAIQVRYNRLGERVPPPVESVMVLVKLLESPDSRLAKLLQRTGSRGTASLDACKEMLAGVETRDIAYPQIANALLFTAIVQDGNSFDTAIFVQGLRQHRAGQQIDWTDVVAGFDQDFVRITKKQFLALYNALLPLAREYVNFDIQSLWGGDWQNFDAQLSFVVAFLSTTSEELNVMQIPNLRQAFDLTDFATASESVRAFAEQAIKHPLVSRDATSALFTMIFRSQETYNLAQALDIPATLINQNMTIFVCAASAVPKPWGPLQDQALKQLFYPFLRKRIDNYDFVMHSLWQHDKGWIAARMVELYQTEQNLLALIYEHAVDHGWLDALLTIQSNFALDLAAYAHSKGQCNLEEWSLQLVNSLGMINFAKALYEFLRGKIDDESIVQKDQGSPQTCPLRVQTVHALLSLIGDTLPEDMTVQLYRLCLQGYPRLFNYGEDEKRNAIIESNDEERGSVLSPEALGEMEERYKEMYSGKTNPDALVTDLNKLKVSEEPEDQELFAAMLYGLFEEYHCFGEYPNEALATTAVLFGGLVSYRVLSGIPEQAAIFGIFEAVSEYNPEDPMYRFGLQALIHLLPRLTEWPHLAERILHIPNLQGTQVIPAAESVLRELQQENGGMNGDETNGLVNGALDDELPADTVPHFSAIRVDPPLRENFYEEPDEDISDKVTFVLNNVSKRNLDEKFKEIETTLEEKYHQWFAHYLVEELAKSQPNFQGLYLQLLENFNKRLLWAEVLRETFASCQRMLNAQATMDNAHERTTLKNLAGWLGAITLARNQPILHRNLSFKDLLIEGHATQRLIVVIPFTCKTLLQAAHSKAFRPPNPWIVELLGVLSELYHCIPELKLNMKFEIEMLCRDLNVDIKDIAPLDVIRSRPLLENPMMAAYMPEGGPDAFGDNLLMSLSKRSPNDRFQPDAVINAVPDLGNMLQIPQAVGNISQQQMRDIFVTAAQQAIYEIIAPVVERSVTIAAISTSELIQKDFATEGDESKVTSSSHTMVKALSGSLALVTCKEPLRMSITNNIRLYANRHLHEQLPEGQILMFVNDNIDTVCSLVERAAEEHSLSEIDLQLQQSVEERRQHNEQRPNEPFMPAPVNRWATLIPEPYSQDRSGLNRQQLAIYEEFGRQVRLPPPTHGSSASVDNSRQLPDVLSDNFGLPTPSEAPALPRQPARIQPGQANPNHAANGFLDEATTLPRVLQLLTDLQQTCREATEEHISEIGEGAAIRHIYEQLVRLLDAAAPRDQICLFAGQQCLIVIYGDNAKRLEVEVFVRLITQVCRISVHAGRSITMQLATFEDDRIFNAAATISLRTEGLIDVQNIDTQVARALSARRKVVLPYLKDILDEMLLGESPVALRTDFVQTYDALNAWLNDEPDLKIAREIMFKLQIPAGQLNGLPSPSSDHKNDQLEYVFEEWVRLQRKETPEHSYLAFLQQLHDHRVIIDPVDTLAFFRTCLNMSCASFDRLSNMPYPTHDQVFIEADALAKLIAYMIIYQGPIEGHAQNQVQRAKSLDAILRLIVLVMNDHHNKQRDHWNGRIYYRLFSALLCELHSNREQMTQEEEREVYAVFAKALLVTQPRYFSGFTYHWLTLLTHRLLIPAFLSGNGRSNGGWFVFSKLIECLLTNLEELLALSETPPVVQDFYRGSIRLFTLIHHDFPEFLSENHVRLNSQIPMQCIQLQNIVNSAASRMTIRDQPDPFLAGLKINRLDASRHAPVEQTDVRRILVDAGIGNAVDRTLTTNAIDDTEFATILNIVDSPGRNELITNALVFHLGVHATQGSPAFSAGAAPGRLIDRLVRDANASSRVSLIHAMTNQVRFVSSHTQYFSTALQHLFTAGAQELQELILRVLCERLVVARPHPWGLIVLMLEMVKNPSVDLWGLPWVQAAPQVENMLRGIAREQSLAREQSQDFAGRFGGRLRAES</sequence>
<proteinExistence type="predicted"/>
<feature type="region of interest" description="Disordered" evidence="8">
    <location>
        <begin position="15"/>
        <end position="234"/>
    </location>
</feature>
<gene>
    <name evidence="15" type="ORF">K489DRAFT_367651</name>
</gene>
<reference evidence="15" key="2">
    <citation type="submission" date="2020-04" db="EMBL/GenBank/DDBJ databases">
        <authorList>
            <consortium name="NCBI Genome Project"/>
        </authorList>
    </citation>
    <scope>NUCLEOTIDE SEQUENCE</scope>
    <source>
        <strain evidence="15">CBS 342.82</strain>
    </source>
</reference>
<dbReference type="CDD" id="cd20710">
    <property type="entry name" value="NOT1_connector"/>
    <property type="match status" value="1"/>
</dbReference>
<feature type="region of interest" description="Disordered" evidence="8">
    <location>
        <begin position="242"/>
        <end position="261"/>
    </location>
</feature>
<dbReference type="Gene3D" id="1.25.40.840">
    <property type="entry name" value="CCR4-NOT transcription complex subunit 1 TTP binding domain"/>
    <property type="match status" value="1"/>
</dbReference>
<accession>A0A6J3MEL0</accession>
<dbReference type="GO" id="GO:0005634">
    <property type="term" value="C:nucleus"/>
    <property type="evidence" value="ECO:0007669"/>
    <property type="project" value="UniProtKB-SubCell"/>
</dbReference>
<comment type="function">
    <text evidence="6">Acts as a component of the CCR4-NOT core complex, which in the nucleus seems to be a general transcription factor, and in the cytoplasm the major mRNA deadenylase involved in mRNA turnover. The NOT protein subcomplex negatively regulates the basal and activated transcription of many genes. Preferentially affects TC-type TATA element-dependent transcription. Could directly or indirectly inhibit component(s) of the general transcription machinery.</text>
</comment>
<evidence type="ECO:0000256" key="6">
    <source>
        <dbReference type="ARBA" id="ARBA00059181"/>
    </source>
</evidence>
<feature type="compositionally biased region" description="Polar residues" evidence="8">
    <location>
        <begin position="186"/>
        <end position="201"/>
    </location>
</feature>
<feature type="compositionally biased region" description="Pro residues" evidence="8">
    <location>
        <begin position="25"/>
        <end position="40"/>
    </location>
</feature>
<evidence type="ECO:0000256" key="4">
    <source>
        <dbReference type="ARBA" id="ARBA00023163"/>
    </source>
</evidence>
<evidence type="ECO:0000256" key="7">
    <source>
        <dbReference type="ARBA" id="ARBA00074459"/>
    </source>
</evidence>
<feature type="domain" description="CCR4-Not complex component Not1 C-terminal" evidence="9">
    <location>
        <begin position="2010"/>
        <end position="2360"/>
    </location>
</feature>
<evidence type="ECO:0000259" key="11">
    <source>
        <dbReference type="Pfam" id="PF16415"/>
    </source>
</evidence>